<accession>A0AAV5JHI5</accession>
<gene>
    <name evidence="1" type="ORF">SLEP1_g22119</name>
</gene>
<name>A0AAV5JHI5_9ROSI</name>
<evidence type="ECO:0000313" key="1">
    <source>
        <dbReference type="EMBL" id="GKV10807.1"/>
    </source>
</evidence>
<organism evidence="1 2">
    <name type="scientific">Rubroshorea leprosula</name>
    <dbReference type="NCBI Taxonomy" id="152421"/>
    <lineage>
        <taxon>Eukaryota</taxon>
        <taxon>Viridiplantae</taxon>
        <taxon>Streptophyta</taxon>
        <taxon>Embryophyta</taxon>
        <taxon>Tracheophyta</taxon>
        <taxon>Spermatophyta</taxon>
        <taxon>Magnoliopsida</taxon>
        <taxon>eudicotyledons</taxon>
        <taxon>Gunneridae</taxon>
        <taxon>Pentapetalae</taxon>
        <taxon>rosids</taxon>
        <taxon>malvids</taxon>
        <taxon>Malvales</taxon>
        <taxon>Dipterocarpaceae</taxon>
        <taxon>Rubroshorea</taxon>
    </lineage>
</organism>
<keyword evidence="2" id="KW-1185">Reference proteome</keyword>
<dbReference type="AlphaFoldDB" id="A0AAV5JHI5"/>
<dbReference type="EMBL" id="BPVZ01000032">
    <property type="protein sequence ID" value="GKV10807.1"/>
    <property type="molecule type" value="Genomic_DNA"/>
</dbReference>
<protein>
    <submittedName>
        <fullName evidence="1">Uncharacterized protein</fullName>
    </submittedName>
</protein>
<proteinExistence type="predicted"/>
<dbReference type="Proteomes" id="UP001054252">
    <property type="component" value="Unassembled WGS sequence"/>
</dbReference>
<comment type="caution">
    <text evidence="1">The sequence shown here is derived from an EMBL/GenBank/DDBJ whole genome shotgun (WGS) entry which is preliminary data.</text>
</comment>
<sequence>MVAYGHIAFRRKDILQEEHKQCFFKNFNEMDSN</sequence>
<reference evidence="1 2" key="1">
    <citation type="journal article" date="2021" name="Commun. Biol.">
        <title>The genome of Shorea leprosula (Dipterocarpaceae) highlights the ecological relevance of drought in aseasonal tropical rainforests.</title>
        <authorList>
            <person name="Ng K.K.S."/>
            <person name="Kobayashi M.J."/>
            <person name="Fawcett J.A."/>
            <person name="Hatakeyama M."/>
            <person name="Paape T."/>
            <person name="Ng C.H."/>
            <person name="Ang C.C."/>
            <person name="Tnah L.H."/>
            <person name="Lee C.T."/>
            <person name="Nishiyama T."/>
            <person name="Sese J."/>
            <person name="O'Brien M.J."/>
            <person name="Copetti D."/>
            <person name="Mohd Noor M.I."/>
            <person name="Ong R.C."/>
            <person name="Putra M."/>
            <person name="Sireger I.Z."/>
            <person name="Indrioko S."/>
            <person name="Kosugi Y."/>
            <person name="Izuno A."/>
            <person name="Isagi Y."/>
            <person name="Lee S.L."/>
            <person name="Shimizu K.K."/>
        </authorList>
    </citation>
    <scope>NUCLEOTIDE SEQUENCE [LARGE SCALE GENOMIC DNA]</scope>
    <source>
        <strain evidence="1">214</strain>
    </source>
</reference>
<evidence type="ECO:0000313" key="2">
    <source>
        <dbReference type="Proteomes" id="UP001054252"/>
    </source>
</evidence>